<protein>
    <submittedName>
        <fullName evidence="1">Uncharacterized protein</fullName>
    </submittedName>
</protein>
<reference evidence="1 2" key="1">
    <citation type="submission" date="2019-03" db="EMBL/GenBank/DDBJ databases">
        <title>Single cell metagenomics reveals metabolic interactions within the superorganism composed of flagellate Streblomastix strix and complex community of Bacteroidetes bacteria on its surface.</title>
        <authorList>
            <person name="Treitli S.C."/>
            <person name="Kolisko M."/>
            <person name="Husnik F."/>
            <person name="Keeling P."/>
            <person name="Hampl V."/>
        </authorList>
    </citation>
    <scope>NUCLEOTIDE SEQUENCE [LARGE SCALE GENOMIC DNA]</scope>
    <source>
        <strain evidence="1">ST1C</strain>
    </source>
</reference>
<dbReference type="EMBL" id="SNRW01031984">
    <property type="protein sequence ID" value="KAA6357052.1"/>
    <property type="molecule type" value="Genomic_DNA"/>
</dbReference>
<accession>A0A5J4TGN0</accession>
<gene>
    <name evidence="1" type="ORF">EZS28_047421</name>
</gene>
<proteinExistence type="predicted"/>
<dbReference type="OrthoDB" id="5988713at2759"/>
<dbReference type="Proteomes" id="UP000324800">
    <property type="component" value="Unassembled WGS sequence"/>
</dbReference>
<evidence type="ECO:0000313" key="1">
    <source>
        <dbReference type="EMBL" id="KAA6357052.1"/>
    </source>
</evidence>
<comment type="caution">
    <text evidence="1">The sequence shown here is derived from an EMBL/GenBank/DDBJ whole genome shotgun (WGS) entry which is preliminary data.</text>
</comment>
<name>A0A5J4TGN0_9EUKA</name>
<organism evidence="1 2">
    <name type="scientific">Streblomastix strix</name>
    <dbReference type="NCBI Taxonomy" id="222440"/>
    <lineage>
        <taxon>Eukaryota</taxon>
        <taxon>Metamonada</taxon>
        <taxon>Preaxostyla</taxon>
        <taxon>Oxymonadida</taxon>
        <taxon>Streblomastigidae</taxon>
        <taxon>Streblomastix</taxon>
    </lineage>
</organism>
<dbReference type="AlphaFoldDB" id="A0A5J4TGN0"/>
<sequence length="128" mass="15036">MRNHMKKCQINVDPLVKKLLLKILRNETLEKKVNETFGDSSQVTAILIPYDVAQTVKSASGIDSFYYDIRTEDFMDKRQEQLFEEYKQIKKDTKQKRRNKSKVKILDNLEVFWLNINSKTDGGYAQVT</sequence>
<evidence type="ECO:0000313" key="2">
    <source>
        <dbReference type="Proteomes" id="UP000324800"/>
    </source>
</evidence>